<dbReference type="PANTHER" id="PTHR31301">
    <property type="entry name" value="LOB DOMAIN-CONTAINING PROTEIN 4-RELATED"/>
    <property type="match status" value="1"/>
</dbReference>
<proteinExistence type="inferred from homology"/>
<feature type="compositionally biased region" description="Low complexity" evidence="3">
    <location>
        <begin position="275"/>
        <end position="287"/>
    </location>
</feature>
<comment type="caution">
    <text evidence="5">The sequence shown here is derived from an EMBL/GenBank/DDBJ whole genome shotgun (WGS) entry which is preliminary data.</text>
</comment>
<feature type="domain" description="LOB" evidence="4">
    <location>
        <begin position="6"/>
        <end position="107"/>
    </location>
</feature>
<evidence type="ECO:0000256" key="3">
    <source>
        <dbReference type="SAM" id="MobiDB-lite"/>
    </source>
</evidence>
<evidence type="ECO:0000259" key="4">
    <source>
        <dbReference type="PROSITE" id="PS50891"/>
    </source>
</evidence>
<gene>
    <name evidence="5" type="ORF">QN277_003225</name>
</gene>
<organism evidence="5 6">
    <name type="scientific">Acacia crassicarpa</name>
    <name type="common">northern wattle</name>
    <dbReference type="NCBI Taxonomy" id="499986"/>
    <lineage>
        <taxon>Eukaryota</taxon>
        <taxon>Viridiplantae</taxon>
        <taxon>Streptophyta</taxon>
        <taxon>Embryophyta</taxon>
        <taxon>Tracheophyta</taxon>
        <taxon>Spermatophyta</taxon>
        <taxon>Magnoliopsida</taxon>
        <taxon>eudicotyledons</taxon>
        <taxon>Gunneridae</taxon>
        <taxon>Pentapetalae</taxon>
        <taxon>rosids</taxon>
        <taxon>fabids</taxon>
        <taxon>Fabales</taxon>
        <taxon>Fabaceae</taxon>
        <taxon>Caesalpinioideae</taxon>
        <taxon>mimosoid clade</taxon>
        <taxon>Acacieae</taxon>
        <taxon>Acacia</taxon>
    </lineage>
</organism>
<feature type="compositionally biased region" description="Low complexity" evidence="3">
    <location>
        <begin position="294"/>
        <end position="305"/>
    </location>
</feature>
<evidence type="ECO:0000313" key="5">
    <source>
        <dbReference type="EMBL" id="KAK4260054.1"/>
    </source>
</evidence>
<protein>
    <recommendedName>
        <fullName evidence="4">LOB domain-containing protein</fullName>
    </recommendedName>
</protein>
<dbReference type="Proteomes" id="UP001293593">
    <property type="component" value="Unassembled WGS sequence"/>
</dbReference>
<evidence type="ECO:0000256" key="1">
    <source>
        <dbReference type="ARBA" id="ARBA00005474"/>
    </source>
</evidence>
<accession>A0AAE1J1J8</accession>
<keyword evidence="2" id="KW-0175">Coiled coil</keyword>
<dbReference type="PROSITE" id="PS50891">
    <property type="entry name" value="LOB"/>
    <property type="match status" value="1"/>
</dbReference>
<feature type="region of interest" description="Disordered" evidence="3">
    <location>
        <begin position="273"/>
        <end position="311"/>
    </location>
</feature>
<dbReference type="InterPro" id="IPR004883">
    <property type="entry name" value="LOB"/>
</dbReference>
<name>A0AAE1J1J8_9FABA</name>
<evidence type="ECO:0000256" key="2">
    <source>
        <dbReference type="SAM" id="Coils"/>
    </source>
</evidence>
<reference evidence="5" key="1">
    <citation type="submission" date="2023-10" db="EMBL/GenBank/DDBJ databases">
        <title>Chromosome-level genome of the transformable northern wattle, Acacia crassicarpa.</title>
        <authorList>
            <person name="Massaro I."/>
            <person name="Sinha N.R."/>
            <person name="Poethig S."/>
            <person name="Leichty A.R."/>
        </authorList>
    </citation>
    <scope>NUCLEOTIDE SEQUENCE</scope>
    <source>
        <strain evidence="5">Acra3RX</strain>
        <tissue evidence="5">Leaf</tissue>
    </source>
</reference>
<keyword evidence="6" id="KW-1185">Reference proteome</keyword>
<comment type="similarity">
    <text evidence="1">Belongs to the LOB domain-containing protein family.</text>
</comment>
<feature type="coiled-coil region" evidence="2">
    <location>
        <begin position="86"/>
        <end position="113"/>
    </location>
</feature>
<dbReference type="EMBL" id="JAWXYG010000010">
    <property type="protein sequence ID" value="KAK4260054.1"/>
    <property type="molecule type" value="Genomic_DNA"/>
</dbReference>
<dbReference type="PANTHER" id="PTHR31301:SF68">
    <property type="entry name" value="LOB DOMAIN-CONTAINING PROTEIN 32-RELATED"/>
    <property type="match status" value="1"/>
</dbReference>
<dbReference type="AlphaFoldDB" id="A0AAE1J1J8"/>
<sequence>MSSSKTPCAACKLQRRKCTPECVFAPYFPPDIPQKFQNVHQVFGASNVSKILTDLDVAQREEAVRSLAYEADKRIQDPVYGCVGHIAYLQKKLRHLTNEIDKANKEIALYEGNHGFQPFLVPSLDAHHAGTTNNIVYGPSSVYPYTNMPPQAMMAAHGGGNLVICDPQQQLVAGDIDLRQVQELYGIYDQHQQPPPPQKDFMSYGGGGSVSGSGFNQAAEISASLALNTFDNSYQSVQLHGGQGGDCHQPQQNQYHHNHNLQEQLPRLQHHKLQESLQQPQQLQQQPQHHHLQKQMLLQPQPQHQEQSKDT</sequence>
<dbReference type="Pfam" id="PF03195">
    <property type="entry name" value="LOB"/>
    <property type="match status" value="1"/>
</dbReference>
<evidence type="ECO:0000313" key="6">
    <source>
        <dbReference type="Proteomes" id="UP001293593"/>
    </source>
</evidence>